<proteinExistence type="predicted"/>
<keyword evidence="2" id="KW-0808">Transferase</keyword>
<comment type="caution">
    <text evidence="2">The sequence shown here is derived from an EMBL/GenBank/DDBJ whole genome shotgun (WGS) entry which is preliminary data.</text>
</comment>
<name>A0A4R1FXM4_9PAST</name>
<dbReference type="CDD" id="cd00211">
    <property type="entry name" value="PTS_IIA_fru"/>
    <property type="match status" value="1"/>
</dbReference>
<dbReference type="AlphaFoldDB" id="A0A4R1FXM4"/>
<dbReference type="GO" id="GO:0009401">
    <property type="term" value="P:phosphoenolpyruvate-dependent sugar phosphotransferase system"/>
    <property type="evidence" value="ECO:0007669"/>
    <property type="project" value="InterPro"/>
</dbReference>
<dbReference type="RefSeq" id="WP_132689885.1">
    <property type="nucleotide sequence ID" value="NZ_SMFT01000002.1"/>
</dbReference>
<dbReference type="Pfam" id="PF00359">
    <property type="entry name" value="PTS_EIIA_2"/>
    <property type="match status" value="1"/>
</dbReference>
<reference evidence="2 3" key="1">
    <citation type="submission" date="2019-03" db="EMBL/GenBank/DDBJ databases">
        <title>Genomic Encyclopedia of Type Strains, Phase IV (KMG-IV): sequencing the most valuable type-strain genomes for metagenomic binning, comparative biology and taxonomic classification.</title>
        <authorList>
            <person name="Goeker M."/>
        </authorList>
    </citation>
    <scope>NUCLEOTIDE SEQUENCE [LARGE SCALE GENOMIC DNA]</scope>
    <source>
        <strain evidence="2 3">DSM 15534</strain>
    </source>
</reference>
<accession>A0A4R1FXM4</accession>
<dbReference type="InterPro" id="IPR051541">
    <property type="entry name" value="PTS_SugarTrans_NitroReg"/>
</dbReference>
<dbReference type="Gene3D" id="3.40.930.10">
    <property type="entry name" value="Mannitol-specific EII, Chain A"/>
    <property type="match status" value="1"/>
</dbReference>
<dbReference type="EMBL" id="SMFT01000002">
    <property type="protein sequence ID" value="TCJ98524.1"/>
    <property type="molecule type" value="Genomic_DNA"/>
</dbReference>
<organism evidence="2 3">
    <name type="scientific">Volucribacter psittacicida</name>
    <dbReference type="NCBI Taxonomy" id="203482"/>
    <lineage>
        <taxon>Bacteria</taxon>
        <taxon>Pseudomonadati</taxon>
        <taxon>Pseudomonadota</taxon>
        <taxon>Gammaproteobacteria</taxon>
        <taxon>Pasteurellales</taxon>
        <taxon>Pasteurellaceae</taxon>
        <taxon>Volucribacter</taxon>
    </lineage>
</organism>
<dbReference type="Proteomes" id="UP000294702">
    <property type="component" value="Unassembled WGS sequence"/>
</dbReference>
<dbReference type="SUPFAM" id="SSF55804">
    <property type="entry name" value="Phoshotransferase/anion transport protein"/>
    <property type="match status" value="1"/>
</dbReference>
<dbReference type="PANTHER" id="PTHR47738">
    <property type="entry name" value="PTS SYSTEM FRUCTOSE-LIKE EIIA COMPONENT-RELATED"/>
    <property type="match status" value="1"/>
</dbReference>
<dbReference type="InterPro" id="IPR002178">
    <property type="entry name" value="PTS_EIIA_type-2_dom"/>
</dbReference>
<dbReference type="GO" id="GO:0030295">
    <property type="term" value="F:protein kinase activator activity"/>
    <property type="evidence" value="ECO:0007669"/>
    <property type="project" value="TreeGrafter"/>
</dbReference>
<protein>
    <submittedName>
        <fullName evidence="2">Phosphotransferase IIA-like nitrogen-regulatory protein PtsN</fullName>
    </submittedName>
</protein>
<dbReference type="PANTHER" id="PTHR47738:SF1">
    <property type="entry name" value="NITROGEN REGULATORY PROTEIN"/>
    <property type="match status" value="1"/>
</dbReference>
<feature type="domain" description="PTS EIIA type-2" evidence="1">
    <location>
        <begin position="5"/>
        <end position="148"/>
    </location>
</feature>
<evidence type="ECO:0000313" key="2">
    <source>
        <dbReference type="EMBL" id="TCJ98524.1"/>
    </source>
</evidence>
<dbReference type="InterPro" id="IPR016152">
    <property type="entry name" value="PTrfase/Anion_transptr"/>
</dbReference>
<dbReference type="NCBIfam" id="TIGR01419">
    <property type="entry name" value="nitro_reg_IIA"/>
    <property type="match status" value="1"/>
</dbReference>
<gene>
    <name evidence="2" type="ORF">EV694_0932</name>
</gene>
<keyword evidence="3" id="KW-1185">Reference proteome</keyword>
<evidence type="ECO:0000259" key="1">
    <source>
        <dbReference type="PROSITE" id="PS51094"/>
    </source>
</evidence>
<evidence type="ECO:0000313" key="3">
    <source>
        <dbReference type="Proteomes" id="UP000294702"/>
    </source>
</evidence>
<dbReference type="OrthoDB" id="95460at2"/>
<dbReference type="InterPro" id="IPR006320">
    <property type="entry name" value="PTS_Nitro_regul"/>
</dbReference>
<sequence>MKFTELLTPENIRQGILCSSKKRLLELVAEMIAQQGNLDPHLCFDKLFNREKVGCTCIGNGVAIPHAKLPEGEKPLAVFIQLENPIEFNAADRREVDLFFAIMLPEQQCQACLPMLQALAQKLMDKSLCKQLRNAKSAVEIWQIFEMVDLQSET</sequence>
<dbReference type="PROSITE" id="PS51094">
    <property type="entry name" value="PTS_EIIA_TYPE_2"/>
    <property type="match status" value="1"/>
</dbReference>
<dbReference type="GO" id="GO:0008982">
    <property type="term" value="F:protein-N(PI)-phosphohistidine-sugar phosphotransferase activity"/>
    <property type="evidence" value="ECO:0007669"/>
    <property type="project" value="InterPro"/>
</dbReference>
<dbReference type="PROSITE" id="PS00372">
    <property type="entry name" value="PTS_EIIA_TYPE_2_HIS"/>
    <property type="match status" value="1"/>
</dbReference>